<dbReference type="STRING" id="29655.A0A0K9PJ12"/>
<organism evidence="1 2">
    <name type="scientific">Zostera marina</name>
    <name type="common">Eelgrass</name>
    <dbReference type="NCBI Taxonomy" id="29655"/>
    <lineage>
        <taxon>Eukaryota</taxon>
        <taxon>Viridiplantae</taxon>
        <taxon>Streptophyta</taxon>
        <taxon>Embryophyta</taxon>
        <taxon>Tracheophyta</taxon>
        <taxon>Spermatophyta</taxon>
        <taxon>Magnoliopsida</taxon>
        <taxon>Liliopsida</taxon>
        <taxon>Zosteraceae</taxon>
        <taxon>Zostera</taxon>
    </lineage>
</organism>
<proteinExistence type="predicted"/>
<evidence type="ECO:0000313" key="2">
    <source>
        <dbReference type="Proteomes" id="UP000036987"/>
    </source>
</evidence>
<protein>
    <recommendedName>
        <fullName evidence="3">DUF3598 domain-containing protein</fullName>
    </recommendedName>
</protein>
<comment type="caution">
    <text evidence="1">The sequence shown here is derived from an EMBL/GenBank/DDBJ whole genome shotgun (WGS) entry which is preliminary data.</text>
</comment>
<gene>
    <name evidence="1" type="ORF">ZOSMA_246G00120</name>
</gene>
<sequence length="376" mass="42350">MAITSLTNFSFSSSCCYFYKPLIRPKPHLFNLRLSCPSIRYAVFCTFPSSRVTYDGQQSEKVGMNDEKQLLPNWGDFASRVSGEWDGYGAEFSNKGDPIELPEMVVPQAFREWEVKVFDWQTQCPTLAQTKTPKLMYKLIKLLPTVGCEADAATRHSVEERTVGEFHDTSASVSMSAFAYDRQGSYVAIWASSKDKNGEYTLELEHCLIDPRDRQNRMRIVQVVGVDGTTMELQKIYVYSENWYGPFRNGEQLGGCAIHQSAFASTLALNMTNVLGMWEGVTATTADFRNSENACLDAMCELVKDKPQKVIRDKEGLVTLPKQVWCSLKKREDSEVLGEVGWMLDHGRAMTSTCVFSKEGNLKKITFGLEAATLEK</sequence>
<evidence type="ECO:0008006" key="3">
    <source>
        <dbReference type="Google" id="ProtNLM"/>
    </source>
</evidence>
<name>A0A0K9PJ12_ZOSMR</name>
<evidence type="ECO:0000313" key="1">
    <source>
        <dbReference type="EMBL" id="KMZ68220.1"/>
    </source>
</evidence>
<dbReference type="Proteomes" id="UP000036987">
    <property type="component" value="Unassembled WGS sequence"/>
</dbReference>
<dbReference type="EMBL" id="LFYR01000857">
    <property type="protein sequence ID" value="KMZ68220.1"/>
    <property type="molecule type" value="Genomic_DNA"/>
</dbReference>
<accession>A0A0K9PJ12</accession>
<dbReference type="OrthoDB" id="1883156at2759"/>
<reference evidence="2" key="1">
    <citation type="journal article" date="2016" name="Nature">
        <title>The genome of the seagrass Zostera marina reveals angiosperm adaptation to the sea.</title>
        <authorList>
            <person name="Olsen J.L."/>
            <person name="Rouze P."/>
            <person name="Verhelst B."/>
            <person name="Lin Y.-C."/>
            <person name="Bayer T."/>
            <person name="Collen J."/>
            <person name="Dattolo E."/>
            <person name="De Paoli E."/>
            <person name="Dittami S."/>
            <person name="Maumus F."/>
            <person name="Michel G."/>
            <person name="Kersting A."/>
            <person name="Lauritano C."/>
            <person name="Lohaus R."/>
            <person name="Toepel M."/>
            <person name="Tonon T."/>
            <person name="Vanneste K."/>
            <person name="Amirebrahimi M."/>
            <person name="Brakel J."/>
            <person name="Bostroem C."/>
            <person name="Chovatia M."/>
            <person name="Grimwood J."/>
            <person name="Jenkins J.W."/>
            <person name="Jueterbock A."/>
            <person name="Mraz A."/>
            <person name="Stam W.T."/>
            <person name="Tice H."/>
            <person name="Bornberg-Bauer E."/>
            <person name="Green P.J."/>
            <person name="Pearson G.A."/>
            <person name="Procaccini G."/>
            <person name="Duarte C.M."/>
            <person name="Schmutz J."/>
            <person name="Reusch T.B.H."/>
            <person name="Van de Peer Y."/>
        </authorList>
    </citation>
    <scope>NUCLEOTIDE SEQUENCE [LARGE SCALE GENOMIC DNA]</scope>
    <source>
        <strain evidence="2">cv. Finnish</strain>
    </source>
</reference>
<keyword evidence="2" id="KW-1185">Reference proteome</keyword>
<dbReference type="OMA" id="GACYRSP"/>
<dbReference type="AlphaFoldDB" id="A0A0K9PJ12"/>